<comment type="caution">
    <text evidence="2">The sequence shown here is derived from an EMBL/GenBank/DDBJ whole genome shotgun (WGS) entry which is preliminary data.</text>
</comment>
<keyword evidence="3" id="KW-1185">Reference proteome</keyword>
<feature type="signal peptide" evidence="1">
    <location>
        <begin position="1"/>
        <end position="17"/>
    </location>
</feature>
<feature type="chain" id="PRO_5044794770" evidence="1">
    <location>
        <begin position="18"/>
        <end position="63"/>
    </location>
</feature>
<dbReference type="Proteomes" id="UP001626550">
    <property type="component" value="Unassembled WGS sequence"/>
</dbReference>
<sequence>MALAILFHALLASEIASITEIILMDSKKLNRTLSHLADASLNNTNFWIVRTTKNYRYPSTLDV</sequence>
<name>A0ABD2PRV4_9PLAT</name>
<evidence type="ECO:0000313" key="3">
    <source>
        <dbReference type="Proteomes" id="UP001626550"/>
    </source>
</evidence>
<dbReference type="AlphaFoldDB" id="A0ABD2PRV4"/>
<evidence type="ECO:0000256" key="1">
    <source>
        <dbReference type="SAM" id="SignalP"/>
    </source>
</evidence>
<accession>A0ABD2PRV4</accession>
<organism evidence="2 3">
    <name type="scientific">Cichlidogyrus casuarinus</name>
    <dbReference type="NCBI Taxonomy" id="1844966"/>
    <lineage>
        <taxon>Eukaryota</taxon>
        <taxon>Metazoa</taxon>
        <taxon>Spiralia</taxon>
        <taxon>Lophotrochozoa</taxon>
        <taxon>Platyhelminthes</taxon>
        <taxon>Monogenea</taxon>
        <taxon>Monopisthocotylea</taxon>
        <taxon>Dactylogyridea</taxon>
        <taxon>Ancyrocephalidae</taxon>
        <taxon>Cichlidogyrus</taxon>
    </lineage>
</organism>
<protein>
    <submittedName>
        <fullName evidence="2">Uncharacterized protein</fullName>
    </submittedName>
</protein>
<dbReference type="EMBL" id="JBJKFK010003421">
    <property type="protein sequence ID" value="KAL3309925.1"/>
    <property type="molecule type" value="Genomic_DNA"/>
</dbReference>
<evidence type="ECO:0000313" key="2">
    <source>
        <dbReference type="EMBL" id="KAL3309925.1"/>
    </source>
</evidence>
<reference evidence="2 3" key="1">
    <citation type="submission" date="2024-11" db="EMBL/GenBank/DDBJ databases">
        <title>Adaptive evolution of stress response genes in parasites aligns with host niche diversity.</title>
        <authorList>
            <person name="Hahn C."/>
            <person name="Resl P."/>
        </authorList>
    </citation>
    <scope>NUCLEOTIDE SEQUENCE [LARGE SCALE GENOMIC DNA]</scope>
    <source>
        <strain evidence="2">EGGRZ-B1_66</strain>
        <tissue evidence="2">Body</tissue>
    </source>
</reference>
<proteinExistence type="predicted"/>
<gene>
    <name evidence="2" type="ORF">Ciccas_011521</name>
</gene>
<keyword evidence="1" id="KW-0732">Signal</keyword>